<accession>A0ABN1ZS45</accession>
<sequence length="140" mass="15263">MSDEELWVSEVPKYGVVRTVVRDGDHAARFDDLNGDGREYCLTLFRREGAAWRPLADVDDSDHPGPDDSAIRGTWSGGVWAVGRAAPGSVVRVRIGSRTQAVEVDADGWWLRVTELEEIAQSTGSIPTSYPRHVAADGPS</sequence>
<name>A0ABN1ZS45_9ACTN</name>
<evidence type="ECO:0000313" key="1">
    <source>
        <dbReference type="EMBL" id="GAA1503007.1"/>
    </source>
</evidence>
<dbReference type="RefSeq" id="WP_141003675.1">
    <property type="nucleotide sequence ID" value="NZ_BAAAOR010000002.1"/>
</dbReference>
<protein>
    <recommendedName>
        <fullName evidence="3">Agenet domain-containing protein</fullName>
    </recommendedName>
</protein>
<reference evidence="1 2" key="1">
    <citation type="journal article" date="2019" name="Int. J. Syst. Evol. Microbiol.">
        <title>The Global Catalogue of Microorganisms (GCM) 10K type strain sequencing project: providing services to taxonomists for standard genome sequencing and annotation.</title>
        <authorList>
            <consortium name="The Broad Institute Genomics Platform"/>
            <consortium name="The Broad Institute Genome Sequencing Center for Infectious Disease"/>
            <person name="Wu L."/>
            <person name="Ma J."/>
        </authorList>
    </citation>
    <scope>NUCLEOTIDE SEQUENCE [LARGE SCALE GENOMIC DNA]</scope>
    <source>
        <strain evidence="1 2">JCM 14942</strain>
    </source>
</reference>
<organism evidence="1 2">
    <name type="scientific">Nocardioides humi</name>
    <dbReference type="NCBI Taxonomy" id="449461"/>
    <lineage>
        <taxon>Bacteria</taxon>
        <taxon>Bacillati</taxon>
        <taxon>Actinomycetota</taxon>
        <taxon>Actinomycetes</taxon>
        <taxon>Propionibacteriales</taxon>
        <taxon>Nocardioidaceae</taxon>
        <taxon>Nocardioides</taxon>
    </lineage>
</organism>
<dbReference type="Proteomes" id="UP001500842">
    <property type="component" value="Unassembled WGS sequence"/>
</dbReference>
<keyword evidence="2" id="KW-1185">Reference proteome</keyword>
<evidence type="ECO:0008006" key="3">
    <source>
        <dbReference type="Google" id="ProtNLM"/>
    </source>
</evidence>
<proteinExistence type="predicted"/>
<dbReference type="EMBL" id="BAAAOR010000002">
    <property type="protein sequence ID" value="GAA1503007.1"/>
    <property type="molecule type" value="Genomic_DNA"/>
</dbReference>
<comment type="caution">
    <text evidence="1">The sequence shown here is derived from an EMBL/GenBank/DDBJ whole genome shotgun (WGS) entry which is preliminary data.</text>
</comment>
<evidence type="ECO:0000313" key="2">
    <source>
        <dbReference type="Proteomes" id="UP001500842"/>
    </source>
</evidence>
<gene>
    <name evidence="1" type="ORF">GCM10009788_02780</name>
</gene>